<evidence type="ECO:0000313" key="2">
    <source>
        <dbReference type="Proteomes" id="UP000586093"/>
    </source>
</evidence>
<dbReference type="RefSeq" id="WP_182661848.1">
    <property type="nucleotide sequence ID" value="NZ_JACIVI010000001.1"/>
</dbReference>
<organism evidence="1 2">
    <name type="scientific">Aquariibacter albus</name>
    <dbReference type="NCBI Taxonomy" id="2759899"/>
    <lineage>
        <taxon>Bacteria</taxon>
        <taxon>Pseudomonadati</taxon>
        <taxon>Pseudomonadota</taxon>
        <taxon>Betaproteobacteria</taxon>
        <taxon>Burkholderiales</taxon>
        <taxon>Sphaerotilaceae</taxon>
        <taxon>Aquariibacter</taxon>
    </lineage>
</organism>
<evidence type="ECO:0000313" key="1">
    <source>
        <dbReference type="EMBL" id="MBB1161235.1"/>
    </source>
</evidence>
<comment type="caution">
    <text evidence="1">The sequence shown here is derived from an EMBL/GenBank/DDBJ whole genome shotgun (WGS) entry which is preliminary data.</text>
</comment>
<gene>
    <name evidence="1" type="ORF">H4F90_04485</name>
</gene>
<sequence length="211" mass="22980">MQAATRPCVPLDTPARAELCEHGPDDPRRAEVEAYIRRVYAQRFGARVERFAPRLLGLRSTVDGRLLGAAGYRLADQPLYLERYLDAPVDQLLGEHGPLRPPRAEIAEIGHLCAARPGDGLLLIPAVAAHLHAVGVRWAACTLTEELRRLFLRLGLAPVALGPADPARLLPEERAAWGDYYSHHPVVIAGRLQPAVERLQAAAAARSGRPA</sequence>
<dbReference type="Proteomes" id="UP000586093">
    <property type="component" value="Unassembled WGS sequence"/>
</dbReference>
<dbReference type="EMBL" id="JACIVI010000001">
    <property type="protein sequence ID" value="MBB1161235.1"/>
    <property type="molecule type" value="Genomic_DNA"/>
</dbReference>
<dbReference type="Pfam" id="PF12261">
    <property type="entry name" value="T_hemolysin"/>
    <property type="match status" value="1"/>
</dbReference>
<reference evidence="1 2" key="1">
    <citation type="submission" date="2020-08" db="EMBL/GenBank/DDBJ databases">
        <title>Aquariorum lacteus gen. nov., sp. nov., a new member of the family Comamonadaceae, isolated from freshwater aquarium.</title>
        <authorList>
            <person name="Chun S.-J."/>
        </authorList>
    </citation>
    <scope>NUCLEOTIDE SEQUENCE [LARGE SCALE GENOMIC DNA]</scope>
    <source>
        <strain evidence="1 2">SJAQ100</strain>
    </source>
</reference>
<accession>A0A839HGN6</accession>
<keyword evidence="2" id="KW-1185">Reference proteome</keyword>
<dbReference type="AlphaFoldDB" id="A0A839HGN6"/>
<dbReference type="InterPro" id="IPR022050">
    <property type="entry name" value="T_hemolysin"/>
</dbReference>
<protein>
    <submittedName>
        <fullName evidence="1">Thermostable hemolysin</fullName>
    </submittedName>
</protein>
<proteinExistence type="predicted"/>
<dbReference type="SUPFAM" id="SSF55729">
    <property type="entry name" value="Acyl-CoA N-acyltransferases (Nat)"/>
    <property type="match status" value="1"/>
</dbReference>
<dbReference type="InterPro" id="IPR016181">
    <property type="entry name" value="Acyl_CoA_acyltransferase"/>
</dbReference>
<name>A0A839HGN6_9BURK</name>